<dbReference type="AlphaFoldDB" id="A0ABD0LZX7"/>
<evidence type="ECO:0000313" key="3">
    <source>
        <dbReference type="Proteomes" id="UP001519460"/>
    </source>
</evidence>
<proteinExistence type="predicted"/>
<sequence>MALCCLGNILHTRDKVKVKVGRGARACPALVDGPRGKRCHLNTQTQTIQGNNRNQVKQHTKLKTKERKRRDKESSHCLLPSISKSGEITRSSQCKPELSVLQDTVRFRCRYSRSVFCVRGSHYV</sequence>
<name>A0ABD0LZX7_9CAEN</name>
<evidence type="ECO:0000313" key="2">
    <source>
        <dbReference type="EMBL" id="KAK7505013.1"/>
    </source>
</evidence>
<reference evidence="2 3" key="1">
    <citation type="journal article" date="2023" name="Sci. Data">
        <title>Genome assembly of the Korean intertidal mud-creeper Batillaria attramentaria.</title>
        <authorList>
            <person name="Patra A.K."/>
            <person name="Ho P.T."/>
            <person name="Jun S."/>
            <person name="Lee S.J."/>
            <person name="Kim Y."/>
            <person name="Won Y.J."/>
        </authorList>
    </citation>
    <scope>NUCLEOTIDE SEQUENCE [LARGE SCALE GENOMIC DNA]</scope>
    <source>
        <strain evidence="2">Wonlab-2016</strain>
    </source>
</reference>
<protein>
    <submittedName>
        <fullName evidence="2">Uncharacterized protein</fullName>
    </submittedName>
</protein>
<feature type="compositionally biased region" description="Polar residues" evidence="1">
    <location>
        <begin position="43"/>
        <end position="55"/>
    </location>
</feature>
<organism evidence="2 3">
    <name type="scientific">Batillaria attramentaria</name>
    <dbReference type="NCBI Taxonomy" id="370345"/>
    <lineage>
        <taxon>Eukaryota</taxon>
        <taxon>Metazoa</taxon>
        <taxon>Spiralia</taxon>
        <taxon>Lophotrochozoa</taxon>
        <taxon>Mollusca</taxon>
        <taxon>Gastropoda</taxon>
        <taxon>Caenogastropoda</taxon>
        <taxon>Sorbeoconcha</taxon>
        <taxon>Cerithioidea</taxon>
        <taxon>Batillariidae</taxon>
        <taxon>Batillaria</taxon>
    </lineage>
</organism>
<dbReference type="EMBL" id="JACVVK020000012">
    <property type="protein sequence ID" value="KAK7505013.1"/>
    <property type="molecule type" value="Genomic_DNA"/>
</dbReference>
<gene>
    <name evidence="2" type="ORF">BaRGS_00003583</name>
</gene>
<comment type="caution">
    <text evidence="2">The sequence shown here is derived from an EMBL/GenBank/DDBJ whole genome shotgun (WGS) entry which is preliminary data.</text>
</comment>
<dbReference type="Proteomes" id="UP001519460">
    <property type="component" value="Unassembled WGS sequence"/>
</dbReference>
<accession>A0ABD0LZX7</accession>
<evidence type="ECO:0000256" key="1">
    <source>
        <dbReference type="SAM" id="MobiDB-lite"/>
    </source>
</evidence>
<feature type="compositionally biased region" description="Basic residues" evidence="1">
    <location>
        <begin position="56"/>
        <end position="70"/>
    </location>
</feature>
<keyword evidence="3" id="KW-1185">Reference proteome</keyword>
<feature type="region of interest" description="Disordered" evidence="1">
    <location>
        <begin position="43"/>
        <end position="84"/>
    </location>
</feature>